<dbReference type="Pfam" id="PF01761">
    <property type="entry name" value="DHQ_synthase"/>
    <property type="match status" value="1"/>
</dbReference>
<keyword evidence="14" id="KW-0170">Cobalt</keyword>
<evidence type="ECO:0000256" key="11">
    <source>
        <dbReference type="ARBA" id="ARBA00023027"/>
    </source>
</evidence>
<dbReference type="CDD" id="cd08195">
    <property type="entry name" value="DHQS"/>
    <property type="match status" value="1"/>
</dbReference>
<dbReference type="GO" id="GO:0046872">
    <property type="term" value="F:metal ion binding"/>
    <property type="evidence" value="ECO:0007669"/>
    <property type="project" value="UniProtKB-KW"/>
</dbReference>
<evidence type="ECO:0000256" key="1">
    <source>
        <dbReference type="ARBA" id="ARBA00001393"/>
    </source>
</evidence>
<keyword evidence="14" id="KW-0963">Cytoplasm</keyword>
<dbReference type="Gene3D" id="1.20.1090.10">
    <property type="entry name" value="Dehydroquinate synthase-like - alpha domain"/>
    <property type="match status" value="1"/>
</dbReference>
<evidence type="ECO:0000256" key="7">
    <source>
        <dbReference type="ARBA" id="ARBA00022605"/>
    </source>
</evidence>
<dbReference type="GO" id="GO:0003856">
    <property type="term" value="F:3-dehydroquinate synthase activity"/>
    <property type="evidence" value="ECO:0007669"/>
    <property type="project" value="UniProtKB-UniRule"/>
</dbReference>
<dbReference type="GO" id="GO:0005737">
    <property type="term" value="C:cytoplasm"/>
    <property type="evidence" value="ECO:0007669"/>
    <property type="project" value="UniProtKB-SubCell"/>
</dbReference>
<dbReference type="KEGG" id="tgi:RBB81_10905"/>
<accession>A0AAU7Z670</accession>
<comment type="subcellular location">
    <subcellularLocation>
        <location evidence="14">Cytoplasm</location>
    </subcellularLocation>
</comment>
<evidence type="ECO:0000256" key="13">
    <source>
        <dbReference type="ARBA" id="ARBA00023239"/>
    </source>
</evidence>
<comment type="function">
    <text evidence="4 14">Catalyzes the conversion of 3-deoxy-D-arabino-heptulosonate 7-phosphate (DAHP) to dehydroquinate (DHQ).</text>
</comment>
<feature type="binding site" evidence="14">
    <location>
        <begin position="112"/>
        <end position="116"/>
    </location>
    <ligand>
        <name>NAD(+)</name>
        <dbReference type="ChEBI" id="CHEBI:57540"/>
    </ligand>
</feature>
<feature type="binding site" evidence="14">
    <location>
        <position position="158"/>
    </location>
    <ligand>
        <name>NAD(+)</name>
        <dbReference type="ChEBI" id="CHEBI:57540"/>
    </ligand>
</feature>
<evidence type="ECO:0000256" key="12">
    <source>
        <dbReference type="ARBA" id="ARBA00023141"/>
    </source>
</evidence>
<dbReference type="PANTHER" id="PTHR43622">
    <property type="entry name" value="3-DEHYDROQUINATE SYNTHASE"/>
    <property type="match status" value="1"/>
</dbReference>
<dbReference type="FunFam" id="3.40.50.1970:FF:000007">
    <property type="entry name" value="Pentafunctional AROM polypeptide"/>
    <property type="match status" value="1"/>
</dbReference>
<dbReference type="Pfam" id="PF24621">
    <property type="entry name" value="DHQS_C"/>
    <property type="match status" value="1"/>
</dbReference>
<comment type="pathway">
    <text evidence="5 14">Metabolic intermediate biosynthesis; chorismate biosynthesis; chorismate from D-erythrose 4-phosphate and phosphoenolpyruvate: step 2/7.</text>
</comment>
<evidence type="ECO:0000256" key="14">
    <source>
        <dbReference type="HAMAP-Rule" id="MF_00110"/>
    </source>
</evidence>
<sequence>MRYDEDTVPVIPVNTPSANYDVIIASGLLGTLYPRLSKLNPGKPFRPFVITSPNIWALWSKPFLASFKKPPTVLFHPAGESHKRLAAVESLAQQLSTAGADRDALLLAFGGGVIGDITGFLAAIYMRGIRYVQIPTTLLAQVDSSIGGKTGVNLAAGKNLIGSFHHPQAVLADTDLLRTLPPAELRAGLQESIKAGIIYDAKLFRYMEQNAEAILSTKRNADTKALTKVVAASVRVKADVVSKDEKESGLRMILNFGHTIGHAVEAATNYQQLLHGEAVAWGSIAALNVAIARKTIKPKEAERITKLILRYGPLPTFKATAEKLVALTSRDKKNRSGIRSFVLPTAIGKVEIVRNVTEPELLAATNSMLTLMRQHSVAASPMKKRNS</sequence>
<keyword evidence="10 14" id="KW-0862">Zinc</keyword>
<evidence type="ECO:0000256" key="10">
    <source>
        <dbReference type="ARBA" id="ARBA00022833"/>
    </source>
</evidence>
<dbReference type="NCBIfam" id="TIGR01357">
    <property type="entry name" value="aroB"/>
    <property type="match status" value="1"/>
</dbReference>
<keyword evidence="13 14" id="KW-0456">Lyase</keyword>
<organism evidence="17">
    <name type="scientific">Tunturiibacter gelidiferens</name>
    <dbReference type="NCBI Taxonomy" id="3069689"/>
    <lineage>
        <taxon>Bacteria</taxon>
        <taxon>Pseudomonadati</taxon>
        <taxon>Acidobacteriota</taxon>
        <taxon>Terriglobia</taxon>
        <taxon>Terriglobales</taxon>
        <taxon>Acidobacteriaceae</taxon>
        <taxon>Tunturiibacter</taxon>
    </lineage>
</organism>
<comment type="cofactor">
    <cofactor evidence="2 14">
        <name>NAD(+)</name>
        <dbReference type="ChEBI" id="CHEBI:57540"/>
    </cofactor>
</comment>
<dbReference type="RefSeq" id="WP_353073715.1">
    <property type="nucleotide sequence ID" value="NZ_CP132938.1"/>
</dbReference>
<evidence type="ECO:0000259" key="16">
    <source>
        <dbReference type="Pfam" id="PF24621"/>
    </source>
</evidence>
<feature type="binding site" evidence="14">
    <location>
        <position position="191"/>
    </location>
    <ligand>
        <name>Zn(2+)</name>
        <dbReference type="ChEBI" id="CHEBI:29105"/>
    </ligand>
</feature>
<dbReference type="InterPro" id="IPR056179">
    <property type="entry name" value="DHQS_C"/>
</dbReference>
<feature type="binding site" evidence="14">
    <location>
        <begin position="136"/>
        <end position="137"/>
    </location>
    <ligand>
        <name>NAD(+)</name>
        <dbReference type="ChEBI" id="CHEBI:57540"/>
    </ligand>
</feature>
<comment type="similarity">
    <text evidence="14">Belongs to the sugar phosphate cyclases superfamily. Dehydroquinate synthase family.</text>
</comment>
<dbReference type="AlphaFoldDB" id="A0AAU7Z670"/>
<evidence type="ECO:0000256" key="2">
    <source>
        <dbReference type="ARBA" id="ARBA00001911"/>
    </source>
</evidence>
<dbReference type="EMBL" id="CP132938">
    <property type="protein sequence ID" value="XCB24409.1"/>
    <property type="molecule type" value="Genomic_DNA"/>
</dbReference>
<evidence type="ECO:0000259" key="15">
    <source>
        <dbReference type="Pfam" id="PF01761"/>
    </source>
</evidence>
<evidence type="ECO:0000313" key="17">
    <source>
        <dbReference type="EMBL" id="XCB24409.1"/>
    </source>
</evidence>
<name>A0AAU7Z670_9BACT</name>
<feature type="domain" description="3-dehydroquinate synthase N-terminal" evidence="15">
    <location>
        <begin position="77"/>
        <end position="186"/>
    </location>
</feature>
<evidence type="ECO:0000256" key="5">
    <source>
        <dbReference type="ARBA" id="ARBA00004661"/>
    </source>
</evidence>
<dbReference type="GO" id="GO:0000166">
    <property type="term" value="F:nucleotide binding"/>
    <property type="evidence" value="ECO:0007669"/>
    <property type="project" value="UniProtKB-KW"/>
</dbReference>
<evidence type="ECO:0000256" key="3">
    <source>
        <dbReference type="ARBA" id="ARBA00001947"/>
    </source>
</evidence>
<dbReference type="InterPro" id="IPR050071">
    <property type="entry name" value="Dehydroquinate_synthase"/>
</dbReference>
<proteinExistence type="inferred from homology"/>
<dbReference type="EC" id="4.2.3.4" evidence="6 14"/>
<protein>
    <recommendedName>
        <fullName evidence="6 14">3-dehydroquinate synthase</fullName>
        <shortName evidence="14">DHQS</shortName>
        <ecNumber evidence="6 14">4.2.3.4</ecNumber>
    </recommendedName>
</protein>
<dbReference type="GO" id="GO:0009423">
    <property type="term" value="P:chorismate biosynthetic process"/>
    <property type="evidence" value="ECO:0007669"/>
    <property type="project" value="UniProtKB-UniRule"/>
</dbReference>
<keyword evidence="12 14" id="KW-0057">Aromatic amino acid biosynthesis</keyword>
<comment type="caution">
    <text evidence="14">Lacks conserved residue(s) required for the propagation of feature annotation.</text>
</comment>
<keyword evidence="8 14" id="KW-0479">Metal-binding</keyword>
<feature type="binding site" evidence="14">
    <location>
        <position position="258"/>
    </location>
    <ligand>
        <name>Zn(2+)</name>
        <dbReference type="ChEBI" id="CHEBI:29105"/>
    </ligand>
</feature>
<dbReference type="GO" id="GO:0008652">
    <property type="term" value="P:amino acid biosynthetic process"/>
    <property type="evidence" value="ECO:0007669"/>
    <property type="project" value="UniProtKB-KW"/>
</dbReference>
<feature type="domain" description="3-dehydroquinate synthase C-terminal" evidence="16">
    <location>
        <begin position="188"/>
        <end position="334"/>
    </location>
</feature>
<keyword evidence="9 14" id="KW-0547">Nucleotide-binding</keyword>
<gene>
    <name evidence="14 17" type="primary">aroB</name>
    <name evidence="17" type="ORF">RBB81_10905</name>
</gene>
<keyword evidence="7 14" id="KW-0028">Amino-acid biosynthesis</keyword>
<reference evidence="17" key="1">
    <citation type="submission" date="2023-08" db="EMBL/GenBank/DDBJ databases">
        <authorList>
            <person name="Messyasz A."/>
            <person name="Mannisto M.K."/>
            <person name="Kerkhof L.J."/>
            <person name="Haggblom M."/>
        </authorList>
    </citation>
    <scope>NUCLEOTIDE SEQUENCE</scope>
    <source>
        <strain evidence="17">M8UP39</strain>
    </source>
</reference>
<dbReference type="PANTHER" id="PTHR43622:SF7">
    <property type="entry name" value="3-DEHYDROQUINATE SYNTHASE, CHLOROPLASTIC"/>
    <property type="match status" value="1"/>
</dbReference>
<evidence type="ECO:0000256" key="8">
    <source>
        <dbReference type="ARBA" id="ARBA00022723"/>
    </source>
</evidence>
<dbReference type="HAMAP" id="MF_00110">
    <property type="entry name" value="DHQ_synthase"/>
    <property type="match status" value="1"/>
</dbReference>
<feature type="binding site" evidence="14">
    <location>
        <position position="275"/>
    </location>
    <ligand>
        <name>Zn(2+)</name>
        <dbReference type="ChEBI" id="CHEBI:29105"/>
    </ligand>
</feature>
<dbReference type="GO" id="GO:0009073">
    <property type="term" value="P:aromatic amino acid family biosynthetic process"/>
    <property type="evidence" value="ECO:0007669"/>
    <property type="project" value="UniProtKB-KW"/>
</dbReference>
<dbReference type="Gene3D" id="3.40.50.1970">
    <property type="match status" value="1"/>
</dbReference>
<feature type="binding site" evidence="14">
    <location>
        <position position="149"/>
    </location>
    <ligand>
        <name>NAD(+)</name>
        <dbReference type="ChEBI" id="CHEBI:57540"/>
    </ligand>
</feature>
<dbReference type="InterPro" id="IPR030960">
    <property type="entry name" value="DHQS/DOIS_N"/>
</dbReference>
<dbReference type="SUPFAM" id="SSF56796">
    <property type="entry name" value="Dehydroquinate synthase-like"/>
    <property type="match status" value="1"/>
</dbReference>
<comment type="cofactor">
    <cofactor evidence="3">
        <name>Zn(2+)</name>
        <dbReference type="ChEBI" id="CHEBI:29105"/>
    </cofactor>
</comment>
<keyword evidence="11 14" id="KW-0520">NAD</keyword>
<reference evidence="17" key="2">
    <citation type="journal article" date="2024" name="Environ. Microbiol.">
        <title>Genome analysis and description of Tunturibacter gen. nov. expands the diversity of Terriglobia in tundra soils.</title>
        <authorList>
            <person name="Messyasz A."/>
            <person name="Mannisto M.K."/>
            <person name="Kerkhof L.J."/>
            <person name="Haggblom M.M."/>
        </authorList>
    </citation>
    <scope>NUCLEOTIDE SEQUENCE</scope>
    <source>
        <strain evidence="17">M8UP39</strain>
    </source>
</reference>
<evidence type="ECO:0000256" key="6">
    <source>
        <dbReference type="ARBA" id="ARBA00013031"/>
    </source>
</evidence>
<comment type="catalytic activity">
    <reaction evidence="1 14">
        <text>7-phospho-2-dehydro-3-deoxy-D-arabino-heptonate = 3-dehydroquinate + phosphate</text>
        <dbReference type="Rhea" id="RHEA:21968"/>
        <dbReference type="ChEBI" id="CHEBI:32364"/>
        <dbReference type="ChEBI" id="CHEBI:43474"/>
        <dbReference type="ChEBI" id="CHEBI:58394"/>
        <dbReference type="EC" id="4.2.3.4"/>
    </reaction>
</comment>
<comment type="cofactor">
    <cofactor evidence="14">
        <name>Co(2+)</name>
        <dbReference type="ChEBI" id="CHEBI:48828"/>
    </cofactor>
    <cofactor evidence="14">
        <name>Zn(2+)</name>
        <dbReference type="ChEBI" id="CHEBI:29105"/>
    </cofactor>
    <text evidence="14">Binds 1 divalent metal cation per subunit. Can use either Co(2+) or Zn(2+).</text>
</comment>
<evidence type="ECO:0000256" key="4">
    <source>
        <dbReference type="ARBA" id="ARBA00003485"/>
    </source>
</evidence>
<evidence type="ECO:0000256" key="9">
    <source>
        <dbReference type="ARBA" id="ARBA00022741"/>
    </source>
</evidence>
<dbReference type="InterPro" id="IPR016037">
    <property type="entry name" value="DHQ_synth_AroB"/>
</dbReference>